<organism evidence="5 6">
    <name type="scientific">Actinomadura physcomitrii</name>
    <dbReference type="NCBI Taxonomy" id="2650748"/>
    <lineage>
        <taxon>Bacteria</taxon>
        <taxon>Bacillati</taxon>
        <taxon>Actinomycetota</taxon>
        <taxon>Actinomycetes</taxon>
        <taxon>Streptosporangiales</taxon>
        <taxon>Thermomonosporaceae</taxon>
        <taxon>Actinomadura</taxon>
    </lineage>
</organism>
<dbReference type="AlphaFoldDB" id="A0A6I4MDQ2"/>
<comment type="caution">
    <text evidence="5">The sequence shown here is derived from an EMBL/GenBank/DDBJ whole genome shotgun (WGS) entry which is preliminary data.</text>
</comment>
<dbReference type="InterPro" id="IPR032823">
    <property type="entry name" value="BCA_ABC_TP_C"/>
</dbReference>
<dbReference type="InterPro" id="IPR003593">
    <property type="entry name" value="AAA+_ATPase"/>
</dbReference>
<sequence length="247" mass="26459">MAAVKLLDVDGVGKDFRGLRALSEVGFAVEPGEILGIIGPNGAGKTTLFNVISGAIAPDTGRVVFGRKDVTGAAPHRIARAGMVRTFQLMRPFGSMSVLENVGLAAQHRRQPLRRLRGEAMDVVERVGLGPWAHRPATELPTAGLKRLELARALAMRPKVLLLDEVLAGLVPAEREPVLDLLAALREEDGTTLLFIEHIMAAVMRLSDRVLVLDQGRVLAAGSAEQVTSDPRVIEAYLGEEPGDAED</sequence>
<evidence type="ECO:0000259" key="4">
    <source>
        <dbReference type="PROSITE" id="PS50893"/>
    </source>
</evidence>
<evidence type="ECO:0000313" key="6">
    <source>
        <dbReference type="Proteomes" id="UP000462055"/>
    </source>
</evidence>
<dbReference type="InterPro" id="IPR003439">
    <property type="entry name" value="ABC_transporter-like_ATP-bd"/>
</dbReference>
<dbReference type="PANTHER" id="PTHR45772">
    <property type="entry name" value="CONSERVED COMPONENT OF ABC TRANSPORTER FOR NATURAL AMINO ACIDS-RELATED"/>
    <property type="match status" value="1"/>
</dbReference>
<dbReference type="Pfam" id="PF00005">
    <property type="entry name" value="ABC_tran"/>
    <property type="match status" value="1"/>
</dbReference>
<keyword evidence="2" id="KW-0547">Nucleotide-binding</keyword>
<evidence type="ECO:0000256" key="3">
    <source>
        <dbReference type="ARBA" id="ARBA00022840"/>
    </source>
</evidence>
<dbReference type="GO" id="GO:0005886">
    <property type="term" value="C:plasma membrane"/>
    <property type="evidence" value="ECO:0007669"/>
    <property type="project" value="TreeGrafter"/>
</dbReference>
<dbReference type="Pfam" id="PF12399">
    <property type="entry name" value="BCA_ABC_TP_C"/>
    <property type="match status" value="1"/>
</dbReference>
<keyword evidence="3 5" id="KW-0067">ATP-binding</keyword>
<feature type="domain" description="ABC transporter" evidence="4">
    <location>
        <begin position="4"/>
        <end position="240"/>
    </location>
</feature>
<dbReference type="GO" id="GO:0016887">
    <property type="term" value="F:ATP hydrolysis activity"/>
    <property type="evidence" value="ECO:0007669"/>
    <property type="project" value="InterPro"/>
</dbReference>
<dbReference type="SUPFAM" id="SSF52540">
    <property type="entry name" value="P-loop containing nucleoside triphosphate hydrolases"/>
    <property type="match status" value="1"/>
</dbReference>
<dbReference type="PROSITE" id="PS50893">
    <property type="entry name" value="ABC_TRANSPORTER_2"/>
    <property type="match status" value="1"/>
</dbReference>
<dbReference type="SMART" id="SM00382">
    <property type="entry name" value="AAA"/>
    <property type="match status" value="1"/>
</dbReference>
<name>A0A6I4MDQ2_9ACTN</name>
<dbReference type="GO" id="GO:0005524">
    <property type="term" value="F:ATP binding"/>
    <property type="evidence" value="ECO:0007669"/>
    <property type="project" value="UniProtKB-KW"/>
</dbReference>
<evidence type="ECO:0000313" key="5">
    <source>
        <dbReference type="EMBL" id="MWA00326.1"/>
    </source>
</evidence>
<dbReference type="EMBL" id="WBMS02000005">
    <property type="protein sequence ID" value="MWA00326.1"/>
    <property type="molecule type" value="Genomic_DNA"/>
</dbReference>
<protein>
    <submittedName>
        <fullName evidence="5">ATP-binding cassette domain-containing protein</fullName>
    </submittedName>
</protein>
<accession>A0A6I4MDQ2</accession>
<dbReference type="InterPro" id="IPR027417">
    <property type="entry name" value="P-loop_NTPase"/>
</dbReference>
<dbReference type="PANTHER" id="PTHR45772:SF9">
    <property type="entry name" value="CONSERVED COMPONENT OF ABC TRANSPORTER FOR NATURAL AMINO ACIDS"/>
    <property type="match status" value="1"/>
</dbReference>
<evidence type="ECO:0000256" key="2">
    <source>
        <dbReference type="ARBA" id="ARBA00022741"/>
    </source>
</evidence>
<proteinExistence type="predicted"/>
<evidence type="ECO:0000256" key="1">
    <source>
        <dbReference type="ARBA" id="ARBA00022448"/>
    </source>
</evidence>
<dbReference type="Gene3D" id="3.40.50.300">
    <property type="entry name" value="P-loop containing nucleotide triphosphate hydrolases"/>
    <property type="match status" value="1"/>
</dbReference>
<dbReference type="Proteomes" id="UP000462055">
    <property type="component" value="Unassembled WGS sequence"/>
</dbReference>
<keyword evidence="6" id="KW-1185">Reference proteome</keyword>
<keyword evidence="1" id="KW-0813">Transport</keyword>
<dbReference type="InterPro" id="IPR051120">
    <property type="entry name" value="ABC_AA/LPS_Transport"/>
</dbReference>
<gene>
    <name evidence="5" type="ORF">F8568_008055</name>
</gene>
<dbReference type="CDD" id="cd03219">
    <property type="entry name" value="ABC_Mj1267_LivG_branched"/>
    <property type="match status" value="1"/>
</dbReference>
<reference evidence="5" key="1">
    <citation type="submission" date="2019-12" db="EMBL/GenBank/DDBJ databases">
        <title>Actinomadura physcomitrii sp. nov., a novel actinomycete isolated from moss [Physcomitrium sphaericum (Ludw) Fuernr].</title>
        <authorList>
            <person name="Zhuang X."/>
        </authorList>
    </citation>
    <scope>NUCLEOTIDE SEQUENCE [LARGE SCALE GENOMIC DNA]</scope>
    <source>
        <strain evidence="5">LD22</strain>
    </source>
</reference>